<feature type="transmembrane region" description="Helical" evidence="1">
    <location>
        <begin position="75"/>
        <end position="102"/>
    </location>
</feature>
<reference evidence="3" key="1">
    <citation type="journal article" date="2019" name="Int. J. Syst. Evol. Microbiol.">
        <title>The Global Catalogue of Microorganisms (GCM) 10K type strain sequencing project: providing services to taxonomists for standard genome sequencing and annotation.</title>
        <authorList>
            <consortium name="The Broad Institute Genomics Platform"/>
            <consortium name="The Broad Institute Genome Sequencing Center for Infectious Disease"/>
            <person name="Wu L."/>
            <person name="Ma J."/>
        </authorList>
    </citation>
    <scope>NUCLEOTIDE SEQUENCE [LARGE SCALE GENOMIC DNA]</scope>
    <source>
        <strain evidence="3">CGMCC 4.7319</strain>
    </source>
</reference>
<feature type="transmembrane region" description="Helical" evidence="1">
    <location>
        <begin position="122"/>
        <end position="140"/>
    </location>
</feature>
<accession>A0ABQ2IF32</accession>
<evidence type="ECO:0000313" key="2">
    <source>
        <dbReference type="EMBL" id="GGN06585.1"/>
    </source>
</evidence>
<keyword evidence="3" id="KW-1185">Reference proteome</keyword>
<keyword evidence="1" id="KW-1133">Transmembrane helix</keyword>
<name>A0ABQ2IF32_9PSEU</name>
<gene>
    <name evidence="2" type="ORF">GCM10011609_52550</name>
</gene>
<feature type="transmembrane region" description="Helical" evidence="1">
    <location>
        <begin position="147"/>
        <end position="164"/>
    </location>
</feature>
<keyword evidence="1" id="KW-0472">Membrane</keyword>
<evidence type="ECO:0000313" key="3">
    <source>
        <dbReference type="Proteomes" id="UP000597656"/>
    </source>
</evidence>
<protein>
    <submittedName>
        <fullName evidence="2">Uncharacterized protein</fullName>
    </submittedName>
</protein>
<proteinExistence type="predicted"/>
<keyword evidence="1" id="KW-0812">Transmembrane</keyword>
<dbReference type="Proteomes" id="UP000597656">
    <property type="component" value="Unassembled WGS sequence"/>
</dbReference>
<feature type="transmembrane region" description="Helical" evidence="1">
    <location>
        <begin position="43"/>
        <end position="63"/>
    </location>
</feature>
<dbReference type="EMBL" id="BMNC01000007">
    <property type="protein sequence ID" value="GGN06585.1"/>
    <property type="molecule type" value="Genomic_DNA"/>
</dbReference>
<evidence type="ECO:0000256" key="1">
    <source>
        <dbReference type="SAM" id="Phobius"/>
    </source>
</evidence>
<organism evidence="2 3">
    <name type="scientific">Lentzea pudingi</name>
    <dbReference type="NCBI Taxonomy" id="1789439"/>
    <lineage>
        <taxon>Bacteria</taxon>
        <taxon>Bacillati</taxon>
        <taxon>Actinomycetota</taxon>
        <taxon>Actinomycetes</taxon>
        <taxon>Pseudonocardiales</taxon>
        <taxon>Pseudonocardiaceae</taxon>
        <taxon>Lentzea</taxon>
    </lineage>
</organism>
<feature type="transmembrane region" description="Helical" evidence="1">
    <location>
        <begin position="170"/>
        <end position="189"/>
    </location>
</feature>
<comment type="caution">
    <text evidence="2">The sequence shown here is derived from an EMBL/GenBank/DDBJ whole genome shotgun (WGS) entry which is preliminary data.</text>
</comment>
<sequence>MITANFGPVRTLLVALPGLVLAGIGLTHPHHLDASTAHWWRDMHVILAVIFPLLGAAQWVLLADTPKYVRYPARAAAFGYVVFYGALDALAGIGGGALAIANGGRSPSDAPIFKIGNQLGTVGAWCFFAASLAIVVCALLQDRLKAIPGAVFLTLGSYLFLSSHIYWPKGVLACVCIAVGMAGISYASASGRSVIEGSTRT</sequence>